<feature type="binding site" evidence="22 24">
    <location>
        <position position="310"/>
    </location>
    <ligand>
        <name>Zn(2+)</name>
        <dbReference type="ChEBI" id="CHEBI:29105"/>
    </ligand>
</feature>
<comment type="domain">
    <text evidence="21">Modular enzyme with four functionally distinct domains. The isolated Hcy-binding domain catalyzes methyl transfer from free methylcobalamin to homocysteine. The Hcy-binding domain in association with the pterin-binding domain catalyzes the methylation of cob(I)alamin by methyltetrahydrofolate and the methylation of homocysteine. The B12-binding domain binds the cofactor. The AdoMet activation domain binds S-adenosyl-L-methionine. Under aerobic conditions cob(I)alamin can be converted to inactive cob(II)alamin. Reductive methylation by S-adenosyl-L-methionine and flavodoxin regenerates methylcobalamin.</text>
</comment>
<dbReference type="InterPro" id="IPR033706">
    <property type="entry name" value="Met_synthase_B12-bd"/>
</dbReference>
<keyword evidence="14" id="KW-0677">Repeat</keyword>
<evidence type="ECO:0000313" key="31">
    <source>
        <dbReference type="Proteomes" id="UP000028605"/>
    </source>
</evidence>
<feature type="binding site" evidence="23">
    <location>
        <position position="946"/>
    </location>
    <ligand>
        <name>S-adenosyl-L-methionine</name>
        <dbReference type="ChEBI" id="CHEBI:59789"/>
    </ligand>
</feature>
<dbReference type="InterPro" id="IPR037010">
    <property type="entry name" value="VitB12-dep_Met_synth_activ_sf"/>
</dbReference>
<dbReference type="GO" id="GO:0032259">
    <property type="term" value="P:methylation"/>
    <property type="evidence" value="ECO:0007669"/>
    <property type="project" value="UniProtKB-KW"/>
</dbReference>
<evidence type="ECO:0000256" key="1">
    <source>
        <dbReference type="ARBA" id="ARBA00001700"/>
    </source>
</evidence>
<evidence type="ECO:0000256" key="3">
    <source>
        <dbReference type="ARBA" id="ARBA00001956"/>
    </source>
</evidence>
<dbReference type="Pfam" id="PF02574">
    <property type="entry name" value="S-methyl_trans"/>
    <property type="match status" value="1"/>
</dbReference>
<feature type="binding site" evidence="23">
    <location>
        <position position="860"/>
    </location>
    <ligand>
        <name>methylcob(III)alamin</name>
        <dbReference type="ChEBI" id="CHEBI:28115"/>
    </ligand>
</feature>
<feature type="binding site" evidence="23">
    <location>
        <position position="804"/>
    </location>
    <ligand>
        <name>methylcob(III)alamin</name>
        <dbReference type="ChEBI" id="CHEBI:28115"/>
    </ligand>
</feature>
<dbReference type="SUPFAM" id="SSF51717">
    <property type="entry name" value="Dihydropteroate synthetase-like"/>
    <property type="match status" value="1"/>
</dbReference>
<evidence type="ECO:0000313" key="30">
    <source>
        <dbReference type="EMBL" id="KFC88838.1"/>
    </source>
</evidence>
<comment type="caution">
    <text evidence="30">The sequence shown here is derived from an EMBL/GenBank/DDBJ whole genome shotgun (WGS) entry which is preliminary data.</text>
</comment>
<dbReference type="SUPFAM" id="SSF82282">
    <property type="entry name" value="Homocysteine S-methyltransferase"/>
    <property type="match status" value="1"/>
</dbReference>
<dbReference type="InterPro" id="IPR006158">
    <property type="entry name" value="Cobalamin-bd"/>
</dbReference>
<dbReference type="AlphaFoldDB" id="A0ABD3ZJS5"/>
<evidence type="ECO:0000256" key="10">
    <source>
        <dbReference type="ARBA" id="ARBA00022628"/>
    </source>
</evidence>
<dbReference type="InterPro" id="IPR036724">
    <property type="entry name" value="Cobalamin-bd_sf"/>
</dbReference>
<dbReference type="EC" id="2.1.1.13" evidence="6 20"/>
<evidence type="ECO:0000256" key="24">
    <source>
        <dbReference type="PROSITE-ProRule" id="PRU00333"/>
    </source>
</evidence>
<dbReference type="GO" id="GO:0008270">
    <property type="term" value="F:zinc ion binding"/>
    <property type="evidence" value="ECO:0007669"/>
    <property type="project" value="UniProtKB-UniRule"/>
</dbReference>
<evidence type="ECO:0000256" key="17">
    <source>
        <dbReference type="ARBA" id="ARBA00023285"/>
    </source>
</evidence>
<dbReference type="FunFam" id="3.20.20.330:FF:000001">
    <property type="entry name" value="Methionine synthase"/>
    <property type="match status" value="1"/>
</dbReference>
<dbReference type="InterPro" id="IPR003759">
    <property type="entry name" value="Cbl-bd_cap"/>
</dbReference>
<feature type="binding site" evidence="23">
    <location>
        <position position="808"/>
    </location>
    <ligand>
        <name>methylcob(III)alamin</name>
        <dbReference type="ChEBI" id="CHEBI:28115"/>
    </ligand>
</feature>
<feature type="domain" description="Pterin-binding" evidence="26">
    <location>
        <begin position="356"/>
        <end position="617"/>
    </location>
</feature>
<feature type="domain" description="B12-binding N-terminal" evidence="29">
    <location>
        <begin position="650"/>
        <end position="744"/>
    </location>
</feature>
<comment type="pathway">
    <text evidence="4 21">Amino-acid biosynthesis; L-methionine biosynthesis via de novo pathway; L-methionine from L-homocysteine (MetH route): step 1/1.</text>
</comment>
<evidence type="ECO:0000259" key="29">
    <source>
        <dbReference type="PROSITE" id="PS51337"/>
    </source>
</evidence>
<feature type="domain" description="B12-binding" evidence="28">
    <location>
        <begin position="746"/>
        <end position="881"/>
    </location>
</feature>
<feature type="domain" description="Hcy-binding" evidence="25">
    <location>
        <begin position="5"/>
        <end position="325"/>
    </location>
</feature>
<dbReference type="InterPro" id="IPR011005">
    <property type="entry name" value="Dihydropteroate_synth-like_sf"/>
</dbReference>
<dbReference type="PROSITE" id="PS50972">
    <property type="entry name" value="PTERIN_BINDING"/>
    <property type="match status" value="1"/>
</dbReference>
<dbReference type="PROSITE" id="PS50970">
    <property type="entry name" value="HCY"/>
    <property type="match status" value="1"/>
</dbReference>
<dbReference type="FunFam" id="3.40.50.280:FF:000001">
    <property type="entry name" value="Methionine synthase"/>
    <property type="match status" value="1"/>
</dbReference>
<evidence type="ECO:0000256" key="11">
    <source>
        <dbReference type="ARBA" id="ARBA00022679"/>
    </source>
</evidence>
<name>A0ABD3ZJS5_HAFAL</name>
<evidence type="ECO:0000259" key="28">
    <source>
        <dbReference type="PROSITE" id="PS51332"/>
    </source>
</evidence>
<evidence type="ECO:0000256" key="16">
    <source>
        <dbReference type="ARBA" id="ARBA00023167"/>
    </source>
</evidence>
<feature type="domain" description="AdoMet activation" evidence="27">
    <location>
        <begin position="897"/>
        <end position="1227"/>
    </location>
</feature>
<keyword evidence="12 21" id="KW-0949">S-adenosyl-L-methionine</keyword>
<evidence type="ECO:0000256" key="5">
    <source>
        <dbReference type="ARBA" id="ARBA00010398"/>
    </source>
</evidence>
<dbReference type="Gene3D" id="3.10.196.10">
    <property type="entry name" value="Vitamin B12-dependent methionine synthase, activation domain"/>
    <property type="match status" value="1"/>
</dbReference>
<dbReference type="InterPro" id="IPR011822">
    <property type="entry name" value="MetH"/>
</dbReference>
<feature type="binding site" evidence="23">
    <location>
        <begin position="756"/>
        <end position="760"/>
    </location>
    <ligand>
        <name>methylcob(III)alamin</name>
        <dbReference type="ChEBI" id="CHEBI:28115"/>
    </ligand>
</feature>
<proteinExistence type="inferred from homology"/>
<dbReference type="SUPFAM" id="SSF52242">
    <property type="entry name" value="Cobalamin (vitamin B12)-binding domain"/>
    <property type="match status" value="1"/>
</dbReference>
<evidence type="ECO:0000256" key="13">
    <source>
        <dbReference type="ARBA" id="ARBA00022723"/>
    </source>
</evidence>
<evidence type="ECO:0000256" key="2">
    <source>
        <dbReference type="ARBA" id="ARBA00001947"/>
    </source>
</evidence>
<dbReference type="PROSITE" id="PS51332">
    <property type="entry name" value="B12_BINDING"/>
    <property type="match status" value="1"/>
</dbReference>
<dbReference type="SUPFAM" id="SSF56507">
    <property type="entry name" value="Methionine synthase activation domain-like"/>
    <property type="match status" value="1"/>
</dbReference>
<feature type="binding site" description="axial binding residue" evidence="22">
    <location>
        <position position="759"/>
    </location>
    <ligand>
        <name>methylcob(III)alamin</name>
        <dbReference type="ChEBI" id="CHEBI:28115"/>
    </ligand>
    <ligandPart>
        <name>Co</name>
        <dbReference type="ChEBI" id="CHEBI:27638"/>
    </ligandPart>
</feature>
<dbReference type="InterPro" id="IPR004223">
    <property type="entry name" value="VitB12-dep_Met_synth_activ_dom"/>
</dbReference>
<dbReference type="InterPro" id="IPR036589">
    <property type="entry name" value="HCY_dom_sf"/>
</dbReference>
<dbReference type="Gene3D" id="3.20.20.20">
    <property type="entry name" value="Dihydropteroate synthase-like"/>
    <property type="match status" value="1"/>
</dbReference>
<comment type="similarity">
    <text evidence="5">Belongs to the vitamin-B12 dependent methionine synthase family.</text>
</comment>
<comment type="cofactor">
    <cofactor evidence="3 21 22">
        <name>methylcob(III)alamin</name>
        <dbReference type="ChEBI" id="CHEBI:28115"/>
    </cofactor>
</comment>
<evidence type="ECO:0000259" key="27">
    <source>
        <dbReference type="PROSITE" id="PS50974"/>
    </source>
</evidence>
<keyword evidence="15 21" id="KW-0862">Zinc</keyword>
<evidence type="ECO:0000256" key="23">
    <source>
        <dbReference type="PIRSR" id="PIRSR000381-2"/>
    </source>
</evidence>
<feature type="binding site" evidence="23">
    <location>
        <begin position="1189"/>
        <end position="1190"/>
    </location>
    <ligand>
        <name>S-adenosyl-L-methionine</name>
        <dbReference type="ChEBI" id="CHEBI:59789"/>
    </ligand>
</feature>
<dbReference type="FunFam" id="1.10.1240.10:FF:000001">
    <property type="entry name" value="Methionine synthase"/>
    <property type="match status" value="1"/>
</dbReference>
<evidence type="ECO:0000256" key="6">
    <source>
        <dbReference type="ARBA" id="ARBA00012032"/>
    </source>
</evidence>
<evidence type="ECO:0000256" key="19">
    <source>
        <dbReference type="ARBA" id="ARBA00031040"/>
    </source>
</evidence>
<keyword evidence="8 21" id="KW-0489">Methyltransferase</keyword>
<dbReference type="CDD" id="cd02069">
    <property type="entry name" value="methionine_synthase_B12_BD"/>
    <property type="match status" value="1"/>
</dbReference>
<feature type="binding site" evidence="22 24">
    <location>
        <position position="247"/>
    </location>
    <ligand>
        <name>Zn(2+)</name>
        <dbReference type="ChEBI" id="CHEBI:29105"/>
    </ligand>
</feature>
<evidence type="ECO:0000256" key="8">
    <source>
        <dbReference type="ARBA" id="ARBA00022603"/>
    </source>
</evidence>
<evidence type="ECO:0000259" key="25">
    <source>
        <dbReference type="PROSITE" id="PS50970"/>
    </source>
</evidence>
<dbReference type="Gene3D" id="1.10.288.10">
    <property type="entry name" value="Cobalamin-dependent Methionine Synthase, domain 2"/>
    <property type="match status" value="1"/>
</dbReference>
<sequence>MSTIVERLRHQLSQRILVLDGGMGTMIQGYRLNEEDFRGERFADWQSDLKGNNDLLVLTQPDIISAIHYEYLEAGADILETNTFNSTRIAMADYHMESLSAEINYEAARLARACADEWTVRTPDKPRYVAGVLGPTNRTASISPDVNDPAFRNISFDQLVEAYRESTHALVEGGVDLIMIETIFDTLNAKAAIYAVETEFEAMGIELPVMISGTITDASGRTLSGQTTEAFYNSLRHVKPLTFGLNCALGPDELRQYVAELSRIAECYVTAHPNAGLPNAFGEYDLGPQEMAEHISEWAQAGFLNIVGGCCGTTPAHIAAISQAVEGVKPRVLPDIPVACRLAGLEPLTIDANTLFVNVGERTNVTGSAKFKRLIKEDKYAEALEVALQQVESGAQIIDINMDEGMLDAEAAMVRFLSLIAGEPDIARVPIMIDSSKWEVIEKGLKCIQGKGIVNSISMKEGEEKFIEHARKVRRYGAAMVVMAFDEVGQADTRERKVEICRRAYKLLTETVGFPPEDIIFDPNIFAVATGIEEHNNYAVDFIEACADIKAELPHALISGGVSNVSFSFRGNDPVREAIHAVFLYYAIRNGMDMGIVNAGQLAIYDDLPADLRDAVEDVILNRREDGTERLLDLAEKYRGSKSDDDSTKPQAEWRGWPVKKRLEYSLVKGITEFIELDTEEARLEADRPIEVIEGPLMDGMNVVGDLFGDGKMFLPQVVKSARVMKQAVAYLEPFIEASKEKGTSAGKVLLATVKGDVHDIGKNIVGVVLQCNNYEIIDLGVMVPCDKILKTAREQNVDIIGLSGLITPSLDEMVYVAKEMERQGFDLPLLIGGATTSKAHTAVKIEQNYSGPTTYVSNASRTVGVVAALLSPTQKPDFIARTRKEYETVRIQHARKKPRTPPVTLEAARENAMSLDWTDYTPPVPHRLGVHQVTASIDVLRNYIDWTPFFMTWSLAGKYPRILEDEVVGEEAKRVFADANAMLDDLASSGKLNPRGVYGLFPANRVGDDVEIYSNEFRDELLVTGHHLRQQTEKTDFANYCLADFVAPKSSGKADYIGAFAVTGGLEEDTLADMYEAQHDDYNKIMVKALSDRLAEAFAEYLHEKVRKVHWGYAANENLSNEELIRENYQGIRPAPGYPACPEHTEKAAIWTLLDAENSVGMKLTESYAMWPGASVSGWYFSHPESKYFAVAQIQRDQVEDYAQRKGMPVSEVERWLAPNLGYDAD</sequence>
<keyword evidence="17 21" id="KW-0170">Cobalt</keyword>
<keyword evidence="9 21" id="KW-0028">Amino-acid biosynthesis</keyword>
<dbReference type="SMART" id="SM01018">
    <property type="entry name" value="B12-binding_2"/>
    <property type="match status" value="1"/>
</dbReference>
<dbReference type="Gene3D" id="3.40.50.280">
    <property type="entry name" value="Cobalamin-binding domain"/>
    <property type="match status" value="1"/>
</dbReference>
<evidence type="ECO:0000256" key="15">
    <source>
        <dbReference type="ARBA" id="ARBA00022833"/>
    </source>
</evidence>
<dbReference type="Proteomes" id="UP000028605">
    <property type="component" value="Unassembled WGS sequence"/>
</dbReference>
<accession>A0ABD3ZJS5</accession>
<dbReference type="CDD" id="cd00740">
    <property type="entry name" value="MeTr"/>
    <property type="match status" value="1"/>
</dbReference>
<comment type="cofactor">
    <cofactor evidence="2 21 24">
        <name>Zn(2+)</name>
        <dbReference type="ChEBI" id="CHEBI:29105"/>
    </cofactor>
</comment>
<dbReference type="Pfam" id="PF00809">
    <property type="entry name" value="Pterin_bind"/>
    <property type="match status" value="1"/>
</dbReference>
<dbReference type="PIRSF" id="PIRSF000381">
    <property type="entry name" value="MetH"/>
    <property type="match status" value="1"/>
</dbReference>
<keyword evidence="10 21" id="KW-0846">Cobalamin</keyword>
<keyword evidence="13 21" id="KW-0479">Metal-binding</keyword>
<dbReference type="SUPFAM" id="SSF47644">
    <property type="entry name" value="Methionine synthase domain"/>
    <property type="match status" value="1"/>
</dbReference>
<dbReference type="Gene3D" id="3.20.20.330">
    <property type="entry name" value="Homocysteine-binding-like domain"/>
    <property type="match status" value="1"/>
</dbReference>
<dbReference type="Pfam" id="PF02965">
    <property type="entry name" value="Met_synt_B12"/>
    <property type="match status" value="1"/>
</dbReference>
<evidence type="ECO:0000256" key="18">
    <source>
        <dbReference type="ARBA" id="ARBA00025552"/>
    </source>
</evidence>
<dbReference type="Pfam" id="PF02310">
    <property type="entry name" value="B12-binding"/>
    <property type="match status" value="1"/>
</dbReference>
<evidence type="ECO:0000259" key="26">
    <source>
        <dbReference type="PROSITE" id="PS50972"/>
    </source>
</evidence>
<evidence type="ECO:0000256" key="21">
    <source>
        <dbReference type="PIRNR" id="PIRNR000381"/>
    </source>
</evidence>
<dbReference type="NCBIfam" id="TIGR02082">
    <property type="entry name" value="metH"/>
    <property type="match status" value="1"/>
</dbReference>
<keyword evidence="16 21" id="KW-0486">Methionine biosynthesis</keyword>
<evidence type="ECO:0000256" key="7">
    <source>
        <dbReference type="ARBA" id="ARBA00013998"/>
    </source>
</evidence>
<dbReference type="NCBIfam" id="NF007024">
    <property type="entry name" value="PRK09490.1"/>
    <property type="match status" value="1"/>
</dbReference>
<dbReference type="GO" id="GO:0008705">
    <property type="term" value="F:methionine synthase activity"/>
    <property type="evidence" value="ECO:0007669"/>
    <property type="project" value="UniProtKB-UniRule"/>
</dbReference>
<dbReference type="InterPro" id="IPR050554">
    <property type="entry name" value="Met_Synthase/Corrinoid"/>
</dbReference>
<dbReference type="InterPro" id="IPR000489">
    <property type="entry name" value="Pterin-binding_dom"/>
</dbReference>
<dbReference type="InterPro" id="IPR003726">
    <property type="entry name" value="HCY_dom"/>
</dbReference>
<evidence type="ECO:0000256" key="12">
    <source>
        <dbReference type="ARBA" id="ARBA00022691"/>
    </source>
</evidence>
<evidence type="ECO:0000256" key="9">
    <source>
        <dbReference type="ARBA" id="ARBA00022605"/>
    </source>
</evidence>
<dbReference type="RefSeq" id="WP_043490430.1">
    <property type="nucleotide sequence ID" value="NZ_JMPK01000022.1"/>
</dbReference>
<dbReference type="InterPro" id="IPR036594">
    <property type="entry name" value="Meth_synthase_dom"/>
</dbReference>
<organism evidence="30 31">
    <name type="scientific">Hafnia alvei ATCC 13337</name>
    <dbReference type="NCBI Taxonomy" id="910996"/>
    <lineage>
        <taxon>Bacteria</taxon>
        <taxon>Pseudomonadati</taxon>
        <taxon>Pseudomonadota</taxon>
        <taxon>Gammaproteobacteria</taxon>
        <taxon>Enterobacterales</taxon>
        <taxon>Hafniaceae</taxon>
        <taxon>Hafnia</taxon>
    </lineage>
</organism>
<feature type="binding site" evidence="22 24">
    <location>
        <position position="311"/>
    </location>
    <ligand>
        <name>Zn(2+)</name>
        <dbReference type="ChEBI" id="CHEBI:29105"/>
    </ligand>
</feature>
<evidence type="ECO:0000256" key="22">
    <source>
        <dbReference type="PIRSR" id="PIRSR000381-1"/>
    </source>
</evidence>
<evidence type="ECO:0000256" key="20">
    <source>
        <dbReference type="NCBIfam" id="TIGR02082"/>
    </source>
</evidence>
<protein>
    <recommendedName>
        <fullName evidence="7 20">Methionine synthase</fullName>
        <ecNumber evidence="6 20">2.1.1.13</ecNumber>
    </recommendedName>
    <alternativeName>
        <fullName evidence="19 21">5-methyltetrahydrofolate--homocysteine methyltransferase</fullName>
    </alternativeName>
</protein>
<evidence type="ECO:0000256" key="14">
    <source>
        <dbReference type="ARBA" id="ARBA00022737"/>
    </source>
</evidence>
<dbReference type="Pfam" id="PF02607">
    <property type="entry name" value="B12-binding_2"/>
    <property type="match status" value="1"/>
</dbReference>
<reference evidence="31" key="1">
    <citation type="submission" date="2014-05" db="EMBL/GenBank/DDBJ databases">
        <title>ATOL: Assembling a taxonomically balanced genome-scale reconstruction of the evolutionary history of the Enterobacteriaceae.</title>
        <authorList>
            <person name="Plunkett G. III"/>
            <person name="Neeno-Eckwall E.C."/>
            <person name="Glasner J.D."/>
            <person name="Perna N.T."/>
        </authorList>
    </citation>
    <scope>NUCLEOTIDE SEQUENCE [LARGE SCALE GENOMIC DNA]</scope>
    <source>
        <strain evidence="31">ATCC 13337</strain>
    </source>
</reference>
<comment type="catalytic activity">
    <reaction evidence="1 21">
        <text>(6S)-5-methyl-5,6,7,8-tetrahydrofolate + L-homocysteine = (6S)-5,6,7,8-tetrahydrofolate + L-methionine</text>
        <dbReference type="Rhea" id="RHEA:11172"/>
        <dbReference type="ChEBI" id="CHEBI:18608"/>
        <dbReference type="ChEBI" id="CHEBI:57453"/>
        <dbReference type="ChEBI" id="CHEBI:57844"/>
        <dbReference type="ChEBI" id="CHEBI:58199"/>
        <dbReference type="EC" id="2.1.1.13"/>
    </reaction>
</comment>
<feature type="binding site" evidence="23">
    <location>
        <position position="694"/>
    </location>
    <ligand>
        <name>methylcob(III)alamin</name>
        <dbReference type="ChEBI" id="CHEBI:28115"/>
    </ligand>
</feature>
<comment type="function">
    <text evidence="18 21">Catalyzes the transfer of a methyl group from methyl-cobalamin to homocysteine, yielding enzyme-bound cob(I)alamin and methionine. Subsequently, remethylates the cofactor using methyltetrahydrofolate.</text>
</comment>
<dbReference type="PROSITE" id="PS51337">
    <property type="entry name" value="B12_BINDING_NTER"/>
    <property type="match status" value="1"/>
</dbReference>
<feature type="binding site" evidence="23">
    <location>
        <position position="1134"/>
    </location>
    <ligand>
        <name>S-adenosyl-L-methionine</name>
        <dbReference type="ChEBI" id="CHEBI:59789"/>
    </ligand>
</feature>
<dbReference type="FunFam" id="3.20.20.20:FF:000002">
    <property type="entry name" value="Methionine synthase"/>
    <property type="match status" value="1"/>
</dbReference>
<dbReference type="PANTHER" id="PTHR45833">
    <property type="entry name" value="METHIONINE SYNTHASE"/>
    <property type="match status" value="1"/>
</dbReference>
<keyword evidence="11 21" id="KW-0808">Transferase</keyword>
<dbReference type="Gene3D" id="1.10.1240.10">
    <property type="entry name" value="Methionine synthase domain"/>
    <property type="match status" value="1"/>
</dbReference>
<gene>
    <name evidence="30" type="primary">metH</name>
    <name evidence="30" type="ORF">GHAL_1063</name>
</gene>
<dbReference type="PROSITE" id="PS50974">
    <property type="entry name" value="ADOMET_ACTIVATION"/>
    <property type="match status" value="1"/>
</dbReference>
<dbReference type="GO" id="GO:0031419">
    <property type="term" value="F:cobalamin binding"/>
    <property type="evidence" value="ECO:0007669"/>
    <property type="project" value="UniProtKB-UniRule"/>
</dbReference>
<dbReference type="EMBL" id="JMPK01000022">
    <property type="protein sequence ID" value="KFC88838.1"/>
    <property type="molecule type" value="Genomic_DNA"/>
</dbReference>
<dbReference type="PANTHER" id="PTHR45833:SF1">
    <property type="entry name" value="METHIONINE SYNTHASE"/>
    <property type="match status" value="1"/>
</dbReference>
<evidence type="ECO:0000256" key="4">
    <source>
        <dbReference type="ARBA" id="ARBA00005178"/>
    </source>
</evidence>